<evidence type="ECO:0000259" key="8">
    <source>
        <dbReference type="Pfam" id="PF21317"/>
    </source>
</evidence>
<evidence type="ECO:0000256" key="3">
    <source>
        <dbReference type="ARBA" id="ARBA00023295"/>
    </source>
</evidence>
<dbReference type="Gene3D" id="2.60.120.260">
    <property type="entry name" value="Galactose-binding domain-like"/>
    <property type="match status" value="2"/>
</dbReference>
<dbReference type="PANTHER" id="PTHR23421">
    <property type="entry name" value="BETA-GALACTOSIDASE RELATED"/>
    <property type="match status" value="1"/>
</dbReference>
<dbReference type="InterPro" id="IPR048912">
    <property type="entry name" value="BetaGal1-like_ABD1"/>
</dbReference>
<dbReference type="InterPro" id="IPR001944">
    <property type="entry name" value="Glycoside_Hdrlase_35"/>
</dbReference>
<name>A0A8D1VU59_PIG</name>
<dbReference type="Proteomes" id="UP000694727">
    <property type="component" value="Unplaced"/>
</dbReference>
<dbReference type="Ensembl" id="ENSSSCT00045053512.1">
    <property type="protein sequence ID" value="ENSSSCP00045037207.1"/>
    <property type="gene ID" value="ENSSSCG00045026451.1"/>
</dbReference>
<dbReference type="SUPFAM" id="SSF51445">
    <property type="entry name" value="(Trans)glycosidases"/>
    <property type="match status" value="1"/>
</dbReference>
<dbReference type="PROSITE" id="PS01182">
    <property type="entry name" value="GLYCOSYL_HYDROL_F35"/>
    <property type="match status" value="1"/>
</dbReference>
<dbReference type="Ensembl" id="ENSSSCT00060068720.1">
    <property type="protein sequence ID" value="ENSSSCP00060029537.1"/>
    <property type="gene ID" value="ENSSSCG00060050126.1"/>
</dbReference>
<dbReference type="Gene3D" id="3.20.20.80">
    <property type="entry name" value="Glycosidases"/>
    <property type="match status" value="1"/>
</dbReference>
<feature type="active site" description="Nucleophile" evidence="4">
    <location>
        <position position="310"/>
    </location>
</feature>
<keyword evidence="3 5" id="KW-0326">Glycosidase</keyword>
<dbReference type="InterPro" id="IPR031330">
    <property type="entry name" value="Gly_Hdrlase_35_cat"/>
</dbReference>
<dbReference type="Ensembl" id="ENSSSCT00025039657.1">
    <property type="protein sequence ID" value="ENSSSCP00025016808.1"/>
    <property type="gene ID" value="ENSSSCG00025027280.1"/>
</dbReference>
<evidence type="ECO:0000256" key="6">
    <source>
        <dbReference type="RuleBase" id="RU003679"/>
    </source>
</evidence>
<evidence type="ECO:0000259" key="9">
    <source>
        <dbReference type="Pfam" id="PF21467"/>
    </source>
</evidence>
<evidence type="ECO:0000313" key="10">
    <source>
        <dbReference type="Ensembl" id="ENSSSCP00060029537.1"/>
    </source>
</evidence>
<gene>
    <name evidence="10" type="primary">GLB1L2</name>
</gene>
<protein>
    <recommendedName>
        <fullName evidence="5">Beta-galactosidase</fullName>
        <ecNumber evidence="5">3.2.1.23</ecNumber>
    </recommendedName>
</protein>
<comment type="similarity">
    <text evidence="1 6">Belongs to the glycosyl hydrolase 35 family.</text>
</comment>
<dbReference type="InterPro" id="IPR019801">
    <property type="entry name" value="Glyco_hydro_35_CS"/>
</dbReference>
<feature type="domain" description="Beta-galactosidase galactose-binding" evidence="9">
    <location>
        <begin position="535"/>
        <end position="594"/>
    </location>
</feature>
<dbReference type="Pfam" id="PF01301">
    <property type="entry name" value="Glyco_hydro_35"/>
    <property type="match status" value="1"/>
</dbReference>
<dbReference type="Ensembl" id="ENSSSCT00035090621.1">
    <property type="protein sequence ID" value="ENSSSCP00035037968.1"/>
    <property type="gene ID" value="ENSSSCG00035066031.1"/>
</dbReference>
<dbReference type="AlphaFoldDB" id="A0A8D1VU59"/>
<dbReference type="InterPro" id="IPR026283">
    <property type="entry name" value="B-gal_1-like"/>
</dbReference>
<dbReference type="PRINTS" id="PR00742">
    <property type="entry name" value="GLHYDRLASE35"/>
</dbReference>
<evidence type="ECO:0000256" key="1">
    <source>
        <dbReference type="ARBA" id="ARBA00009809"/>
    </source>
</evidence>
<evidence type="ECO:0000256" key="5">
    <source>
        <dbReference type="RuleBase" id="RU000675"/>
    </source>
</evidence>
<sequence length="623" mass="70880">MLKATLVEFLAGRRAGAEWCVVWLLWEGCPGPEKEAEKPVSVVPAHAWDGLRMASRLLCSHRLNWSSLAPSWLRHRQLGLQAKDQNFMLEDSAFWIFGGSVHYFRVPRAYWRDRLLKMKACGLNTLTTYVPWNLHEPERGKFDFSGNLDMEAFILLAAEVGLWVILRPGPYICSEIDLGGLPSWLLQDSSMKLRTTYEGFTKAVDLYFDHLMARVVPLQYKNGGPIIAVQVENEYGSYNKDPAYMPYIKKALEDRGIVELLLTSDNEDGLSKGTVDGVLATINLQSQNELRLLHNFLQSVQGVRPKMVMEYWTGWFDSWGGPHHILDTSDYDAVLTEAGDYTPKYIRLRELFGSISGASLPLPPDLLPKVRYEPVVPAFYLSLWDALPYIKEPVTSEKPVNMENLPINDGNGQSFGYTLYETTITSSGILSALVRDRGQVFLNTETIGFLDYKTKKIPIPLIQGFTILRILVENCGRVNYGENIDNQRKGLIGDIYLNDTPLKKFKIYSLDMKKSFFQRFTAEKWDPVPGVPTLPAFFLGALSVTSFPYDTFVKLEGWEKGVVFVNGYNLGRYWNIGPQETLYLPGVWLNEGINQVIVFEEMMQGPVIQFMEMPYLGRQQYVE</sequence>
<feature type="domain" description="Beta-galactosidase 1-like first all-beta" evidence="8">
    <location>
        <begin position="412"/>
        <end position="511"/>
    </location>
</feature>
<organism evidence="10 11">
    <name type="scientific">Sus scrofa</name>
    <name type="common">Pig</name>
    <dbReference type="NCBI Taxonomy" id="9823"/>
    <lineage>
        <taxon>Eukaryota</taxon>
        <taxon>Metazoa</taxon>
        <taxon>Chordata</taxon>
        <taxon>Craniata</taxon>
        <taxon>Vertebrata</taxon>
        <taxon>Euteleostomi</taxon>
        <taxon>Mammalia</taxon>
        <taxon>Eutheria</taxon>
        <taxon>Laurasiatheria</taxon>
        <taxon>Artiodactyla</taxon>
        <taxon>Suina</taxon>
        <taxon>Suidae</taxon>
        <taxon>Sus</taxon>
    </lineage>
</organism>
<dbReference type="FunFam" id="3.20.20.80:FF:000036">
    <property type="entry name" value="Beta-galactosidase"/>
    <property type="match status" value="1"/>
</dbReference>
<dbReference type="Pfam" id="PF21467">
    <property type="entry name" value="BetaGal_gal-bd"/>
    <property type="match status" value="1"/>
</dbReference>
<keyword evidence="2 5" id="KW-0378">Hydrolase</keyword>
<reference evidence="10" key="1">
    <citation type="submission" date="2025-05" db="UniProtKB">
        <authorList>
            <consortium name="Ensembl"/>
        </authorList>
    </citation>
    <scope>IDENTIFICATION</scope>
</reference>
<accession>A0A8D1VU59</accession>
<dbReference type="FunFam" id="2.60.120.260:FF:000293">
    <property type="entry name" value="Beta-galactosidase"/>
    <property type="match status" value="1"/>
</dbReference>
<dbReference type="PIRSF" id="PIRSF006336">
    <property type="entry name" value="B-gal"/>
    <property type="match status" value="1"/>
</dbReference>
<dbReference type="InterPro" id="IPR008979">
    <property type="entry name" value="Galactose-bd-like_sf"/>
</dbReference>
<dbReference type="EC" id="3.2.1.23" evidence="5"/>
<evidence type="ECO:0000313" key="11">
    <source>
        <dbReference type="Proteomes" id="UP000694723"/>
    </source>
</evidence>
<evidence type="ECO:0000259" key="7">
    <source>
        <dbReference type="Pfam" id="PF01301"/>
    </source>
</evidence>
<dbReference type="GO" id="GO:0005975">
    <property type="term" value="P:carbohydrate metabolic process"/>
    <property type="evidence" value="ECO:0007669"/>
    <property type="project" value="InterPro"/>
</dbReference>
<dbReference type="InterPro" id="IPR048913">
    <property type="entry name" value="BetaGal_gal-bd"/>
</dbReference>
<dbReference type="Proteomes" id="UP000694723">
    <property type="component" value="Unplaced"/>
</dbReference>
<dbReference type="Proteomes" id="UP000694728">
    <property type="component" value="Unplaced"/>
</dbReference>
<dbReference type="InterPro" id="IPR017853">
    <property type="entry name" value="GH"/>
</dbReference>
<evidence type="ECO:0000256" key="4">
    <source>
        <dbReference type="PIRSR" id="PIRSR006336-1"/>
    </source>
</evidence>
<dbReference type="SUPFAM" id="SSF49785">
    <property type="entry name" value="Galactose-binding domain-like"/>
    <property type="match status" value="1"/>
</dbReference>
<evidence type="ECO:0000256" key="2">
    <source>
        <dbReference type="ARBA" id="ARBA00022801"/>
    </source>
</evidence>
<dbReference type="GO" id="GO:0004565">
    <property type="term" value="F:beta-galactosidase activity"/>
    <property type="evidence" value="ECO:0007669"/>
    <property type="project" value="UniProtKB-EC"/>
</dbReference>
<dbReference type="FunFam" id="2.60.120.260:FF:000049">
    <property type="entry name" value="Beta-galactosidase"/>
    <property type="match status" value="1"/>
</dbReference>
<feature type="domain" description="Glycoside hydrolase 35 catalytic" evidence="7">
    <location>
        <begin position="86"/>
        <end position="325"/>
    </location>
</feature>
<comment type="catalytic activity">
    <reaction evidence="5">
        <text>Hydrolysis of terminal non-reducing beta-D-galactose residues in beta-D-galactosides.</text>
        <dbReference type="EC" id="3.2.1.23"/>
    </reaction>
</comment>
<dbReference type="Pfam" id="PF21317">
    <property type="entry name" value="BetaGal_ABD_1"/>
    <property type="match status" value="1"/>
</dbReference>
<feature type="active site" description="Proton donor" evidence="4">
    <location>
        <position position="234"/>
    </location>
</feature>
<proteinExistence type="inferred from homology"/>
<dbReference type="Proteomes" id="UP000694720">
    <property type="component" value="Unplaced"/>
</dbReference>